<comment type="caution">
    <text evidence="4">The sequence shown here is derived from an EMBL/GenBank/DDBJ whole genome shotgun (WGS) entry which is preliminary data.</text>
</comment>
<reference evidence="3 6" key="2">
    <citation type="journal article" date="2019" name="Int. J. Syst. Evol. Microbiol.">
        <title>The Global Catalogue of Microorganisms (GCM) 10K type strain sequencing project: providing services to taxonomists for standard genome sequencing and annotation.</title>
        <authorList>
            <consortium name="The Broad Institute Genomics Platform"/>
            <consortium name="The Broad Institute Genome Sequencing Center for Infectious Disease"/>
            <person name="Wu L."/>
            <person name="Ma J."/>
        </authorList>
    </citation>
    <scope>NUCLEOTIDE SEQUENCE [LARGE SCALE GENOMIC DNA]</scope>
    <source>
        <strain evidence="3 6">JCM 10664</strain>
    </source>
</reference>
<accession>A0A917JLT2</accession>
<evidence type="ECO:0000313" key="5">
    <source>
        <dbReference type="Proteomes" id="UP000597989"/>
    </source>
</evidence>
<dbReference type="GO" id="GO:0032131">
    <property type="term" value="F:alkylated DNA binding"/>
    <property type="evidence" value="ECO:0007669"/>
    <property type="project" value="TreeGrafter"/>
</dbReference>
<protein>
    <submittedName>
        <fullName evidence="3 4">DNA-3-methyladenine glycosylase</fullName>
    </submittedName>
</protein>
<keyword evidence="1" id="KW-0227">DNA damage</keyword>
<dbReference type="GO" id="GO:0043916">
    <property type="term" value="F:DNA-7-methylguanine glycosylase activity"/>
    <property type="evidence" value="ECO:0007669"/>
    <property type="project" value="TreeGrafter"/>
</dbReference>
<dbReference type="SUPFAM" id="SSF48150">
    <property type="entry name" value="DNA-glycosylase"/>
    <property type="match status" value="1"/>
</dbReference>
<evidence type="ECO:0000256" key="1">
    <source>
        <dbReference type="ARBA" id="ARBA00022763"/>
    </source>
</evidence>
<reference evidence="4" key="3">
    <citation type="submission" date="2020-09" db="EMBL/GenBank/DDBJ databases">
        <authorList>
            <person name="Sun Q."/>
            <person name="Zhou Y."/>
        </authorList>
    </citation>
    <scope>NUCLEOTIDE SEQUENCE</scope>
    <source>
        <strain evidence="4">CGMCC 4.7206</strain>
    </source>
</reference>
<dbReference type="InterPro" id="IPR011257">
    <property type="entry name" value="DNA_glycosylase"/>
</dbReference>
<gene>
    <name evidence="4" type="primary">alkA</name>
    <name evidence="3" type="ORF">GCM10009545_47000</name>
    <name evidence="4" type="ORF">GCM10011581_06030</name>
</gene>
<proteinExistence type="predicted"/>
<dbReference type="GO" id="GO:0032993">
    <property type="term" value="C:protein-DNA complex"/>
    <property type="evidence" value="ECO:0007669"/>
    <property type="project" value="TreeGrafter"/>
</dbReference>
<sequence>MARYETTIEVAGPWSLRTSKRFWEEFTPTAIAADGDPDVLHARFISERDWTAVSARITHQDATARIELSGDGDLIAAAGQVARFLSLDVDATAWSDVGDRDPVIASAQRQLPGFRPCGFHSPYEAAAWCVLSQRMRVPDAARLRRHLIATYGDDGAFPAPGALLQAVDSGDLTLPGRKADYLAAVAIAALDGILDGPRLRALPEEEAREQLLSIKGIGPFATDLILIRGTNARDIVPRAERRLHAEIAYRYGPGVTLTDISDAWRPFRSWAAVHLRALREQRTHEMS</sequence>
<dbReference type="GO" id="GO:0008725">
    <property type="term" value="F:DNA-3-methyladenine glycosylase activity"/>
    <property type="evidence" value="ECO:0007669"/>
    <property type="project" value="TreeGrafter"/>
</dbReference>
<evidence type="ECO:0000313" key="3">
    <source>
        <dbReference type="EMBL" id="GAA0538943.1"/>
    </source>
</evidence>
<name>A0A917JLT2_9PSEU</name>
<dbReference type="Proteomes" id="UP001500220">
    <property type="component" value="Unassembled WGS sequence"/>
</dbReference>
<keyword evidence="6" id="KW-1185">Reference proteome</keyword>
<evidence type="ECO:0000313" key="6">
    <source>
        <dbReference type="Proteomes" id="UP001500220"/>
    </source>
</evidence>
<dbReference type="Proteomes" id="UP000597989">
    <property type="component" value="Unassembled WGS sequence"/>
</dbReference>
<dbReference type="PANTHER" id="PTHR43003:SF5">
    <property type="entry name" value="DNA-3-METHYLADENINE GLYCOSYLASE"/>
    <property type="match status" value="1"/>
</dbReference>
<dbReference type="AlphaFoldDB" id="A0A917JLT2"/>
<dbReference type="InterPro" id="IPR051912">
    <property type="entry name" value="Alkylbase_DNA_Glycosylase/TA"/>
</dbReference>
<dbReference type="Gene3D" id="1.10.340.30">
    <property type="entry name" value="Hypothetical protein, domain 2"/>
    <property type="match status" value="1"/>
</dbReference>
<dbReference type="RefSeq" id="WP_188985060.1">
    <property type="nucleotide sequence ID" value="NZ_BAAAHC010000024.1"/>
</dbReference>
<dbReference type="GO" id="GO:0006307">
    <property type="term" value="P:DNA alkylation repair"/>
    <property type="evidence" value="ECO:0007669"/>
    <property type="project" value="TreeGrafter"/>
</dbReference>
<dbReference type="GO" id="GO:0006285">
    <property type="term" value="P:base-excision repair, AP site formation"/>
    <property type="evidence" value="ECO:0007669"/>
    <property type="project" value="TreeGrafter"/>
</dbReference>
<dbReference type="EMBL" id="BAAAHC010000024">
    <property type="protein sequence ID" value="GAA0538943.1"/>
    <property type="molecule type" value="Genomic_DNA"/>
</dbReference>
<reference evidence="4 5" key="1">
    <citation type="journal article" date="2014" name="Int. J. Syst. Evol. Microbiol.">
        <title>Complete genome sequence of Corynebacterium casei LMG S-19264T (=DSM 44701T), isolated from a smear-ripened cheese.</title>
        <authorList>
            <consortium name="US DOE Joint Genome Institute (JGI-PGF)"/>
            <person name="Walter F."/>
            <person name="Albersmeier A."/>
            <person name="Kalinowski J."/>
            <person name="Ruckert C."/>
        </authorList>
    </citation>
    <scope>NUCLEOTIDE SEQUENCE [LARGE SCALE GENOMIC DNA]</scope>
    <source>
        <strain evidence="4 5">CGMCC 4.7206</strain>
    </source>
</reference>
<reference evidence="3" key="4">
    <citation type="submission" date="2023-12" db="EMBL/GenBank/DDBJ databases">
        <authorList>
            <person name="Sun Q."/>
            <person name="Inoue M."/>
        </authorList>
    </citation>
    <scope>NUCLEOTIDE SEQUENCE</scope>
    <source>
        <strain evidence="3">JCM 10664</strain>
    </source>
</reference>
<evidence type="ECO:0000313" key="4">
    <source>
        <dbReference type="EMBL" id="GGI71859.1"/>
    </source>
</evidence>
<evidence type="ECO:0000256" key="2">
    <source>
        <dbReference type="ARBA" id="ARBA00023204"/>
    </source>
</evidence>
<dbReference type="PANTHER" id="PTHR43003">
    <property type="entry name" value="DNA-3-METHYLADENINE GLYCOSYLASE"/>
    <property type="match status" value="1"/>
</dbReference>
<keyword evidence="2" id="KW-0234">DNA repair</keyword>
<dbReference type="EMBL" id="BMMT01000001">
    <property type="protein sequence ID" value="GGI71859.1"/>
    <property type="molecule type" value="Genomic_DNA"/>
</dbReference>
<organism evidence="4 5">
    <name type="scientific">Saccharopolyspora thermophila</name>
    <dbReference type="NCBI Taxonomy" id="89367"/>
    <lineage>
        <taxon>Bacteria</taxon>
        <taxon>Bacillati</taxon>
        <taxon>Actinomycetota</taxon>
        <taxon>Actinomycetes</taxon>
        <taxon>Pseudonocardiales</taxon>
        <taxon>Pseudonocardiaceae</taxon>
        <taxon>Saccharopolyspora</taxon>
    </lineage>
</organism>